<evidence type="ECO:0000259" key="3">
    <source>
        <dbReference type="Pfam" id="PF14678"/>
    </source>
</evidence>
<feature type="domain" description="FANCI solenoid 1" evidence="2">
    <location>
        <begin position="72"/>
        <end position="206"/>
    </location>
</feature>
<feature type="compositionally biased region" description="Basic and acidic residues" evidence="1">
    <location>
        <begin position="1116"/>
        <end position="1133"/>
    </location>
</feature>
<dbReference type="InterPro" id="IPR026171">
    <property type="entry name" value="FANCI"/>
</dbReference>
<dbReference type="InterPro" id="IPR029308">
    <property type="entry name" value="FANCI_S1"/>
</dbReference>
<proteinExistence type="predicted"/>
<protein>
    <submittedName>
        <fullName evidence="5">Uncharacterized protein LOC100904419</fullName>
    </submittedName>
</protein>
<dbReference type="InterPro" id="IPR016024">
    <property type="entry name" value="ARM-type_fold"/>
</dbReference>
<name>A0AAJ6VXF1_9ACAR</name>
<evidence type="ECO:0000313" key="4">
    <source>
        <dbReference type="Proteomes" id="UP000694867"/>
    </source>
</evidence>
<dbReference type="KEGG" id="goe:100904419"/>
<evidence type="ECO:0000256" key="1">
    <source>
        <dbReference type="SAM" id="MobiDB-lite"/>
    </source>
</evidence>
<dbReference type="GO" id="GO:0070182">
    <property type="term" value="F:DNA polymerase binding"/>
    <property type="evidence" value="ECO:0007669"/>
    <property type="project" value="TreeGrafter"/>
</dbReference>
<dbReference type="RefSeq" id="XP_003743425.1">
    <property type="nucleotide sequence ID" value="XM_003743377.1"/>
</dbReference>
<sequence>MEQLNGFVENSDRDGITKLIETHIKEEHGGNLGGIYQAIRKATDAQGKQAFRLTIFRQILTSILKFWFLPGSEMSSESLNNLLVELLADVNLLSAADCSALCEVIIDNLGCPMTLELLSSLLLHASSTGANLPWRGSRVTDFKQALVSALVDKMPWRDDIVVHIAKFFREIELSNSLFGVVNPVLSPYINSLPSHLLLPFLSQILPIHPSVLQQVLQRLNPQNIDETTRAGVLAECVAATRQNPGIAKSVQALIKSNPVAILSDAFKFRLCLSVGSIHRNFQTPTQNALRAAVALHCDYELKRYEARWLSETLPVYAPLALVDACTLSTSDDKVFLTTNCLIDFGFLLLKTKTPPRVARQGALMLLTLCQTSSQAGTVQAVLDRLLRALFQNPSKECADLLAKLPCGQLPTSAGWDVISALPSVDPQVARTLVRVILESCPQIRNELVIALRKCLFLNDPASRLVAANGLLEIIAYFTVEDDDVSQNPNGRICLEALELIRRILVELSPSTVEIRHHILRGLSDLIKVNRMLKESIFELLQELMLQNPSDPHILMSVASCLCAYRKVHIKGTQKSQTLKWLFKRMVSMTTNVEETSQVDALILLSSEFGVDCSNVLEKLKEIRGAQDAASNADTTMASVASKAPRKKRAEKSAKHECLLSNEVLCNLLKSDSVHMEIRLYASDSLAPRKRIEPHERRQLLSALKDVLTKPYVDPETKACCVQMMSINFQSVVQDVFNSEDIPSAREELLKELGADSREALFKYFKEMIKQAKDSAERKDDVGALIACVQCMCLLFPDDVTLISDIYTWADDQSAENTIEYMPLLLDLASHMSGGVAVFKRLSQKLARLCGLLENSTAAQDGILQSLHTEDLPELFILFNAVVKSITGQLDWVFTKIELTEEMEPAFIKQLYYVVEALSTVAHSEVPLEYCDVLLNSTAKIYKVLTGLAKFYGSRNRAEVSTRYPKLVSFVQKVCTPRFEALVMRVEEEAARRNIGKKKQKSKEQQAAPAFVFALEQHHHELQKLSKKIELGDISTRAAARDFRIKVDEVKKHHDEWSDEEIPSSLRSPTGKESKSTVPKPQKDASAARKSVQKAKVSPGSKRKESVKVAWPPKKGKSADGADDGRKEIEDEPRSAFPESEDDVEPMTDCRSSSPAGAPGKNRPQDVLIRKFSSRQVPSGMCREVAAEETSANPGAPEMILLYVGAEPGLPIRFE</sequence>
<evidence type="ECO:0000313" key="5">
    <source>
        <dbReference type="RefSeq" id="XP_003743425.1"/>
    </source>
</evidence>
<dbReference type="AlphaFoldDB" id="A0AAJ6VXF1"/>
<reference evidence="5" key="1">
    <citation type="submission" date="2025-08" db="UniProtKB">
        <authorList>
            <consortium name="RefSeq"/>
        </authorList>
    </citation>
    <scope>IDENTIFICATION</scope>
</reference>
<gene>
    <name evidence="5" type="primary">LOC100904419</name>
</gene>
<dbReference type="PANTHER" id="PTHR21818">
    <property type="entry name" value="BC025462 PROTEIN"/>
    <property type="match status" value="1"/>
</dbReference>
<feature type="compositionally biased region" description="Basic and acidic residues" evidence="1">
    <location>
        <begin position="1069"/>
        <end position="1086"/>
    </location>
</feature>
<dbReference type="GeneID" id="100904419"/>
<organism evidence="4 5">
    <name type="scientific">Galendromus occidentalis</name>
    <name type="common">western predatory mite</name>
    <dbReference type="NCBI Taxonomy" id="34638"/>
    <lineage>
        <taxon>Eukaryota</taxon>
        <taxon>Metazoa</taxon>
        <taxon>Ecdysozoa</taxon>
        <taxon>Arthropoda</taxon>
        <taxon>Chelicerata</taxon>
        <taxon>Arachnida</taxon>
        <taxon>Acari</taxon>
        <taxon>Parasitiformes</taxon>
        <taxon>Mesostigmata</taxon>
        <taxon>Gamasina</taxon>
        <taxon>Phytoseioidea</taxon>
        <taxon>Phytoseiidae</taxon>
        <taxon>Typhlodrominae</taxon>
        <taxon>Galendromus</taxon>
    </lineage>
</organism>
<dbReference type="Proteomes" id="UP000694867">
    <property type="component" value="Unplaced"/>
</dbReference>
<dbReference type="InterPro" id="IPR029314">
    <property type="entry name" value="FANCI_S4"/>
</dbReference>
<dbReference type="SUPFAM" id="SSF48371">
    <property type="entry name" value="ARM repeat"/>
    <property type="match status" value="1"/>
</dbReference>
<keyword evidence="4" id="KW-1185">Reference proteome</keyword>
<feature type="region of interest" description="Disordered" evidence="1">
    <location>
        <begin position="1050"/>
        <end position="1165"/>
    </location>
</feature>
<dbReference type="PANTHER" id="PTHR21818:SF0">
    <property type="entry name" value="FANCONI ANEMIA GROUP I PROTEIN"/>
    <property type="match status" value="1"/>
</dbReference>
<evidence type="ECO:0000259" key="2">
    <source>
        <dbReference type="Pfam" id="PF14675"/>
    </source>
</evidence>
<dbReference type="Pfam" id="PF14675">
    <property type="entry name" value="FANCI_S1"/>
    <property type="match status" value="1"/>
</dbReference>
<dbReference type="GO" id="GO:0006281">
    <property type="term" value="P:DNA repair"/>
    <property type="evidence" value="ECO:0007669"/>
    <property type="project" value="InterPro"/>
</dbReference>
<dbReference type="Pfam" id="PF14678">
    <property type="entry name" value="FANCI_S4"/>
    <property type="match status" value="1"/>
</dbReference>
<feature type="domain" description="FANCI solenoid 4" evidence="3">
    <location>
        <begin position="898"/>
        <end position="1050"/>
    </location>
</feature>
<accession>A0AAJ6VXF1</accession>